<evidence type="ECO:0000313" key="2">
    <source>
        <dbReference type="Proteomes" id="UP001629536"/>
    </source>
</evidence>
<sequence length="64" mass="7225">MKFINKIKKTDINGKNFLGISLSNNIVNNTFAKSSSYVVAWQGYAVIVKVEKENINKKIEYSLA</sequence>
<dbReference type="EMBL" id="JBFNFH010000017">
    <property type="protein sequence ID" value="MFM1525412.1"/>
    <property type="molecule type" value="Genomic_DNA"/>
</dbReference>
<comment type="caution">
    <text evidence="1">The sequence shown here is derived from an EMBL/GenBank/DDBJ whole genome shotgun (WGS) entry which is preliminary data.</text>
</comment>
<dbReference type="Proteomes" id="UP001629536">
    <property type="component" value="Unassembled WGS sequence"/>
</dbReference>
<dbReference type="RefSeq" id="WP_408105163.1">
    <property type="nucleotide sequence ID" value="NZ_JBFNFH010000017.1"/>
</dbReference>
<evidence type="ECO:0000313" key="1">
    <source>
        <dbReference type="EMBL" id="MFM1525412.1"/>
    </source>
</evidence>
<keyword evidence="2" id="KW-1185">Reference proteome</keyword>
<proteinExistence type="predicted"/>
<accession>A0ABW9F7I4</accession>
<protein>
    <submittedName>
        <fullName evidence="1">Uncharacterized protein</fullName>
    </submittedName>
</protein>
<reference evidence="1 2" key="1">
    <citation type="journal article" date="2024" name="Front. Microbiol.">
        <title>Pangenomic and biochemical analyses of Helcococcus ovis reveal widespread tetracycline resistance and a novel bacterial species, Helcococcus bovis.</title>
        <authorList>
            <person name="Cunha F."/>
            <person name="Zhai Y."/>
            <person name="Casaro S."/>
            <person name="Jones K.L."/>
            <person name="Hernandez M."/>
            <person name="Bisinotto R.S."/>
            <person name="Kariyawasam S."/>
            <person name="Brown M.B."/>
            <person name="Phillips A."/>
            <person name="Jeong K.C."/>
            <person name="Galvao K.N."/>
        </authorList>
    </citation>
    <scope>NUCLEOTIDE SEQUENCE [LARGE SCALE GENOMIC DNA]</scope>
    <source>
        <strain evidence="1 2">KG197</strain>
    </source>
</reference>
<gene>
    <name evidence="1" type="ORF">ABGF40_06970</name>
</gene>
<name>A0ABW9F7I4_9FIRM</name>
<organism evidence="1 2">
    <name type="scientific">Helcococcus bovis</name>
    <dbReference type="NCBI Taxonomy" id="3153252"/>
    <lineage>
        <taxon>Bacteria</taxon>
        <taxon>Bacillati</taxon>
        <taxon>Bacillota</taxon>
        <taxon>Tissierellia</taxon>
        <taxon>Tissierellales</taxon>
        <taxon>Peptoniphilaceae</taxon>
        <taxon>Helcococcus</taxon>
    </lineage>
</organism>